<organism evidence="2 3">
    <name type="scientific">Lysobacter niastensis</name>
    <dbReference type="NCBI Taxonomy" id="380629"/>
    <lineage>
        <taxon>Bacteria</taxon>
        <taxon>Pseudomonadati</taxon>
        <taxon>Pseudomonadota</taxon>
        <taxon>Gammaproteobacteria</taxon>
        <taxon>Lysobacterales</taxon>
        <taxon>Lysobacteraceae</taxon>
        <taxon>Lysobacter</taxon>
    </lineage>
</organism>
<comment type="caution">
    <text evidence="2">The sequence shown here is derived from an EMBL/GenBank/DDBJ whole genome shotgun (WGS) entry which is preliminary data.</text>
</comment>
<dbReference type="Pfam" id="PF04366">
    <property type="entry name" value="Ysc84"/>
    <property type="match status" value="1"/>
</dbReference>
<name>A0ABS0B5C0_9GAMM</name>
<protein>
    <recommendedName>
        <fullName evidence="1">Ysc84 actin-binding domain-containing protein</fullName>
    </recommendedName>
</protein>
<keyword evidence="3" id="KW-1185">Reference proteome</keyword>
<proteinExistence type="predicted"/>
<dbReference type="InterPro" id="IPR007461">
    <property type="entry name" value="Ysc84_actin-binding"/>
</dbReference>
<sequence length="152" mass="16167">MARNALERLYREQPDAKGVIEKAAGYAVFNNRGVKILVAGGGKGDGIAVANRTRKEVFMKMVEAQAGLGVGIKKFYLIWVFETPGTLDNFINQGLEFGGQAGFTARAAGVGGGFAGAASVKPGVWLYQLTDDGLAAEITVKGSKYYKDDELN</sequence>
<feature type="domain" description="Ysc84 actin-binding" evidence="1">
    <location>
        <begin position="64"/>
        <end position="152"/>
    </location>
</feature>
<gene>
    <name evidence="2" type="ORF">IU514_08275</name>
</gene>
<evidence type="ECO:0000313" key="3">
    <source>
        <dbReference type="Proteomes" id="UP001429984"/>
    </source>
</evidence>
<accession>A0ABS0B5C0</accession>
<dbReference type="EMBL" id="JADLZT010000004">
    <property type="protein sequence ID" value="MBF6024024.1"/>
    <property type="molecule type" value="Genomic_DNA"/>
</dbReference>
<dbReference type="Proteomes" id="UP001429984">
    <property type="component" value="Unassembled WGS sequence"/>
</dbReference>
<reference evidence="2 3" key="1">
    <citation type="submission" date="2020-11" db="EMBL/GenBank/DDBJ databases">
        <title>Draft Genome Sequence and Secondary Metabolite Biosynthetic Potential of the Lysobacter niastensis Type strain DSM 18481.</title>
        <authorList>
            <person name="Turrini P."/>
            <person name="Artuso I."/>
            <person name="Tescari M."/>
            <person name="Lugli G.A."/>
            <person name="Frangipani E."/>
            <person name="Ventura M."/>
            <person name="Visca P."/>
        </authorList>
    </citation>
    <scope>NUCLEOTIDE SEQUENCE [LARGE SCALE GENOMIC DNA]</scope>
    <source>
        <strain evidence="2 3">DSM 18481</strain>
    </source>
</reference>
<evidence type="ECO:0000259" key="1">
    <source>
        <dbReference type="Pfam" id="PF04366"/>
    </source>
</evidence>
<evidence type="ECO:0000313" key="2">
    <source>
        <dbReference type="EMBL" id="MBF6024024.1"/>
    </source>
</evidence>